<gene>
    <name evidence="1" type="ORF">SDC9_210798</name>
</gene>
<reference evidence="1" key="1">
    <citation type="submission" date="2019-08" db="EMBL/GenBank/DDBJ databases">
        <authorList>
            <person name="Kucharzyk K."/>
            <person name="Murdoch R.W."/>
            <person name="Higgins S."/>
            <person name="Loffler F."/>
        </authorList>
    </citation>
    <scope>NUCLEOTIDE SEQUENCE</scope>
</reference>
<sequence>MHGGHTVFILAYAAPGKIQLRIGRLITAGIKQKVVKKKRVANAEILSRLGHLRRTDFHGKPCKHVVTRFRISLKQGELSVVLALIIPDNAVFLNGIRLCARILRTLLIPVVCLFAALNEFRIVHGDIRQEFSRLLIKHQSSRTIKSSFRNAGEVT</sequence>
<accession>A0A645JSI6</accession>
<organism evidence="1">
    <name type="scientific">bioreactor metagenome</name>
    <dbReference type="NCBI Taxonomy" id="1076179"/>
    <lineage>
        <taxon>unclassified sequences</taxon>
        <taxon>metagenomes</taxon>
        <taxon>ecological metagenomes</taxon>
    </lineage>
</organism>
<dbReference type="AlphaFoldDB" id="A0A645JSI6"/>
<dbReference type="EMBL" id="VSSQ01141896">
    <property type="protein sequence ID" value="MPN63044.1"/>
    <property type="molecule type" value="Genomic_DNA"/>
</dbReference>
<comment type="caution">
    <text evidence="1">The sequence shown here is derived from an EMBL/GenBank/DDBJ whole genome shotgun (WGS) entry which is preliminary data.</text>
</comment>
<evidence type="ECO:0000313" key="1">
    <source>
        <dbReference type="EMBL" id="MPN63044.1"/>
    </source>
</evidence>
<name>A0A645JSI6_9ZZZZ</name>
<protein>
    <submittedName>
        <fullName evidence="1">Uncharacterized protein</fullName>
    </submittedName>
</protein>
<proteinExistence type="predicted"/>